<name>A0A4C1WZN0_EUMVA</name>
<organism evidence="1 2">
    <name type="scientific">Eumeta variegata</name>
    <name type="common">Bagworm moth</name>
    <name type="synonym">Eumeta japonica</name>
    <dbReference type="NCBI Taxonomy" id="151549"/>
    <lineage>
        <taxon>Eukaryota</taxon>
        <taxon>Metazoa</taxon>
        <taxon>Ecdysozoa</taxon>
        <taxon>Arthropoda</taxon>
        <taxon>Hexapoda</taxon>
        <taxon>Insecta</taxon>
        <taxon>Pterygota</taxon>
        <taxon>Neoptera</taxon>
        <taxon>Endopterygota</taxon>
        <taxon>Lepidoptera</taxon>
        <taxon>Glossata</taxon>
        <taxon>Ditrysia</taxon>
        <taxon>Tineoidea</taxon>
        <taxon>Psychidae</taxon>
        <taxon>Oiketicinae</taxon>
        <taxon>Eumeta</taxon>
    </lineage>
</organism>
<accession>A0A4C1WZN0</accession>
<proteinExistence type="predicted"/>
<evidence type="ECO:0000313" key="2">
    <source>
        <dbReference type="Proteomes" id="UP000299102"/>
    </source>
</evidence>
<dbReference type="AlphaFoldDB" id="A0A4C1WZN0"/>
<keyword evidence="2" id="KW-1185">Reference proteome</keyword>
<dbReference type="EMBL" id="BGZK01000671">
    <property type="protein sequence ID" value="GBP55529.1"/>
    <property type="molecule type" value="Genomic_DNA"/>
</dbReference>
<protein>
    <submittedName>
        <fullName evidence="1">Uncharacterized protein</fullName>
    </submittedName>
</protein>
<sequence length="131" mass="15131">MKAFHDSPTRAWDLMRSRRNRAVRGRHLYTMKTADIEPFLSAFAFIIAKHFKQRVTQPLQELQDTQFDSNHQRMRTFLNQVILKPLASCLGRHIKPLVTDGAIATAMIFFSDPRPSLNQRGGLKPRSLNLK</sequence>
<evidence type="ECO:0000313" key="1">
    <source>
        <dbReference type="EMBL" id="GBP55529.1"/>
    </source>
</evidence>
<gene>
    <name evidence="1" type="ORF">EVAR_36252_1</name>
</gene>
<comment type="caution">
    <text evidence="1">The sequence shown here is derived from an EMBL/GenBank/DDBJ whole genome shotgun (WGS) entry which is preliminary data.</text>
</comment>
<dbReference type="Proteomes" id="UP000299102">
    <property type="component" value="Unassembled WGS sequence"/>
</dbReference>
<reference evidence="1 2" key="1">
    <citation type="journal article" date="2019" name="Commun. Biol.">
        <title>The bagworm genome reveals a unique fibroin gene that provides high tensile strength.</title>
        <authorList>
            <person name="Kono N."/>
            <person name="Nakamura H."/>
            <person name="Ohtoshi R."/>
            <person name="Tomita M."/>
            <person name="Numata K."/>
            <person name="Arakawa K."/>
        </authorList>
    </citation>
    <scope>NUCLEOTIDE SEQUENCE [LARGE SCALE GENOMIC DNA]</scope>
</reference>